<accession>A0A0P4R448</accession>
<protein>
    <submittedName>
        <fullName evidence="2">Putative ferric uptake permease</fullName>
    </submittedName>
</protein>
<organism evidence="2 3">
    <name type="scientific">Streptomyces lydicamycinicus</name>
    <dbReference type="NCBI Taxonomy" id="1546107"/>
    <lineage>
        <taxon>Bacteria</taxon>
        <taxon>Bacillati</taxon>
        <taxon>Actinomycetota</taxon>
        <taxon>Actinomycetes</taxon>
        <taxon>Kitasatosporales</taxon>
        <taxon>Streptomycetaceae</taxon>
        <taxon>Streptomyces</taxon>
    </lineage>
</organism>
<gene>
    <name evidence="2" type="ORF">TPA0598_03_02340</name>
</gene>
<reference evidence="3" key="1">
    <citation type="submission" date="2014-09" db="EMBL/GenBank/DDBJ databases">
        <title>Whole genome shotgun sequence of Streptomyces sp. NBRC 110027.</title>
        <authorList>
            <person name="Komaki H."/>
            <person name="Ichikawa N."/>
            <person name="Katano-Makiyama Y."/>
            <person name="Hosoyama A."/>
            <person name="Hashimoto M."/>
            <person name="Uohara A."/>
            <person name="Kitahashi Y."/>
            <person name="Ohji S."/>
            <person name="Kimura A."/>
            <person name="Yamazoe A."/>
            <person name="Igarashi Y."/>
            <person name="Fujita N."/>
        </authorList>
    </citation>
    <scope>NUCLEOTIDE SEQUENCE [LARGE SCALE GENOMIC DNA]</scope>
    <source>
        <strain evidence="3">NBRC 110027</strain>
    </source>
</reference>
<proteinExistence type="predicted"/>
<evidence type="ECO:0000313" key="3">
    <source>
        <dbReference type="Proteomes" id="UP000048965"/>
    </source>
</evidence>
<dbReference type="EMBL" id="BBNO01000003">
    <property type="protein sequence ID" value="GAO07773.1"/>
    <property type="molecule type" value="Genomic_DNA"/>
</dbReference>
<sequence length="96" mass="9549">MAVAGDAGPGEGGGRWDPAGTQPPCVLRIQVDTGGGPTGGRFGTGRVVASGTPRKVLTPQLPAEVFGVRAAVTGHPLTGDPLIAFDHREPLPADGG</sequence>
<comment type="caution">
    <text evidence="2">The sequence shown here is derived from an EMBL/GenBank/DDBJ whole genome shotgun (WGS) entry which is preliminary data.</text>
</comment>
<dbReference type="AlphaFoldDB" id="A0A0P4R448"/>
<evidence type="ECO:0000313" key="2">
    <source>
        <dbReference type="EMBL" id="GAO07773.1"/>
    </source>
</evidence>
<reference evidence="2 3" key="2">
    <citation type="journal article" date="2015" name="Stand. Genomic Sci.">
        <title>Draft genome sequence of marine-derived Streptomyces sp. TP-A0598, a producer of anti-MRSA antibiotic lydicamycins.</title>
        <authorList>
            <person name="Komaki H."/>
            <person name="Ichikawa N."/>
            <person name="Hosoyama A."/>
            <person name="Fujita N."/>
            <person name="Igarashi Y."/>
        </authorList>
    </citation>
    <scope>NUCLEOTIDE SEQUENCE [LARGE SCALE GENOMIC DNA]</scope>
    <source>
        <strain evidence="2 3">NBRC 110027</strain>
    </source>
</reference>
<name>A0A0P4R448_9ACTN</name>
<dbReference type="Proteomes" id="UP000048965">
    <property type="component" value="Unassembled WGS sequence"/>
</dbReference>
<evidence type="ECO:0000256" key="1">
    <source>
        <dbReference type="SAM" id="MobiDB-lite"/>
    </source>
</evidence>
<feature type="region of interest" description="Disordered" evidence="1">
    <location>
        <begin position="1"/>
        <end position="24"/>
    </location>
</feature>
<keyword evidence="3" id="KW-1185">Reference proteome</keyword>